<feature type="region of interest" description="Disordered" evidence="1">
    <location>
        <begin position="139"/>
        <end position="167"/>
    </location>
</feature>
<organism evidence="2 3">
    <name type="scientific">Ladona fulva</name>
    <name type="common">Scarce chaser dragonfly</name>
    <name type="synonym">Libellula fulva</name>
    <dbReference type="NCBI Taxonomy" id="123851"/>
    <lineage>
        <taxon>Eukaryota</taxon>
        <taxon>Metazoa</taxon>
        <taxon>Ecdysozoa</taxon>
        <taxon>Arthropoda</taxon>
        <taxon>Hexapoda</taxon>
        <taxon>Insecta</taxon>
        <taxon>Pterygota</taxon>
        <taxon>Palaeoptera</taxon>
        <taxon>Odonata</taxon>
        <taxon>Epiprocta</taxon>
        <taxon>Anisoptera</taxon>
        <taxon>Libelluloidea</taxon>
        <taxon>Libellulidae</taxon>
        <taxon>Ladona</taxon>
    </lineage>
</organism>
<sequence length="415" mass="46368">MDNVLSLLCSSLKLERDKGVAELLKAIGSCSEPERLEFSSSLLQSLSNPESTWETKQGCLLAAKAIIPYLNFEFERDVEFAQTIKGIAKKLLTDIEVRVRLAAGEVLGALCAKMGSDVYQDCKEHVLYLIQSNLERQTTEDFSSKQEQQETEKLMEKLAGPPQRRNSADSAKIFHDTAGWKNLETSMKCMQAMVDGCGANFQPFVDQELLDLTFQTLTHPNRFVRETGFYVCASLVACGNAAHDAEGRDSISEINPIFAFGNQFSQHLGSGLADNWSQVRLAASVATRKFLLSLPNPQAREHFYSTLLPRMCLNRYYMAEGVRIYSQETWRQVTGTAGKELVLKFISHVVDYYVVATESDNHAVREAACACIAELGVKIQPEAVRPHVDKMLHTLLTCFRDDSWPVRDGNICSNT</sequence>
<dbReference type="InterPro" id="IPR011989">
    <property type="entry name" value="ARM-like"/>
</dbReference>
<proteinExistence type="predicted"/>
<feature type="compositionally biased region" description="Basic and acidic residues" evidence="1">
    <location>
        <begin position="139"/>
        <end position="156"/>
    </location>
</feature>
<accession>A0A8K0K0X6</accession>
<protein>
    <submittedName>
        <fullName evidence="2">Uncharacterized protein</fullName>
    </submittedName>
</protein>
<reference evidence="2" key="1">
    <citation type="submission" date="2013-04" db="EMBL/GenBank/DDBJ databases">
        <authorList>
            <person name="Qu J."/>
            <person name="Murali S.C."/>
            <person name="Bandaranaike D."/>
            <person name="Bellair M."/>
            <person name="Blankenburg K."/>
            <person name="Chao H."/>
            <person name="Dinh H."/>
            <person name="Doddapaneni H."/>
            <person name="Downs B."/>
            <person name="Dugan-Rocha S."/>
            <person name="Elkadiri S."/>
            <person name="Gnanaolivu R.D."/>
            <person name="Hernandez B."/>
            <person name="Javaid M."/>
            <person name="Jayaseelan J.C."/>
            <person name="Lee S."/>
            <person name="Li M."/>
            <person name="Ming W."/>
            <person name="Munidasa M."/>
            <person name="Muniz J."/>
            <person name="Nguyen L."/>
            <person name="Ongeri F."/>
            <person name="Osuji N."/>
            <person name="Pu L.-L."/>
            <person name="Puazo M."/>
            <person name="Qu C."/>
            <person name="Quiroz J."/>
            <person name="Raj R."/>
            <person name="Weissenberger G."/>
            <person name="Xin Y."/>
            <person name="Zou X."/>
            <person name="Han Y."/>
            <person name="Richards S."/>
            <person name="Worley K."/>
            <person name="Muzny D."/>
            <person name="Gibbs R."/>
        </authorList>
    </citation>
    <scope>NUCLEOTIDE SEQUENCE</scope>
    <source>
        <strain evidence="2">Sampled in the wild</strain>
    </source>
</reference>
<dbReference type="InterPro" id="IPR052623">
    <property type="entry name" value="DAAF5"/>
</dbReference>
<dbReference type="InterPro" id="IPR016024">
    <property type="entry name" value="ARM-type_fold"/>
</dbReference>
<evidence type="ECO:0000313" key="2">
    <source>
        <dbReference type="EMBL" id="KAG8226262.1"/>
    </source>
</evidence>
<keyword evidence="3" id="KW-1185">Reference proteome</keyword>
<dbReference type="Proteomes" id="UP000792457">
    <property type="component" value="Unassembled WGS sequence"/>
</dbReference>
<comment type="caution">
    <text evidence="2">The sequence shown here is derived from an EMBL/GenBank/DDBJ whole genome shotgun (WGS) entry which is preliminary data.</text>
</comment>
<dbReference type="Gene3D" id="1.25.10.10">
    <property type="entry name" value="Leucine-rich Repeat Variant"/>
    <property type="match status" value="2"/>
</dbReference>
<name>A0A8K0K0X6_LADFU</name>
<dbReference type="AlphaFoldDB" id="A0A8K0K0X6"/>
<reference evidence="2" key="2">
    <citation type="submission" date="2017-10" db="EMBL/GenBank/DDBJ databases">
        <title>Ladona fulva Genome sequencing and assembly.</title>
        <authorList>
            <person name="Murali S."/>
            <person name="Richards S."/>
            <person name="Bandaranaike D."/>
            <person name="Bellair M."/>
            <person name="Blankenburg K."/>
            <person name="Chao H."/>
            <person name="Dinh H."/>
            <person name="Doddapaneni H."/>
            <person name="Dugan-Rocha S."/>
            <person name="Elkadiri S."/>
            <person name="Gnanaolivu R."/>
            <person name="Hernandez B."/>
            <person name="Skinner E."/>
            <person name="Javaid M."/>
            <person name="Lee S."/>
            <person name="Li M."/>
            <person name="Ming W."/>
            <person name="Munidasa M."/>
            <person name="Muniz J."/>
            <person name="Nguyen L."/>
            <person name="Hughes D."/>
            <person name="Osuji N."/>
            <person name="Pu L.-L."/>
            <person name="Puazo M."/>
            <person name="Qu C."/>
            <person name="Quiroz J."/>
            <person name="Raj R."/>
            <person name="Weissenberger G."/>
            <person name="Xin Y."/>
            <person name="Zou X."/>
            <person name="Han Y."/>
            <person name="Worley K."/>
            <person name="Muzny D."/>
            <person name="Gibbs R."/>
        </authorList>
    </citation>
    <scope>NUCLEOTIDE SEQUENCE</scope>
    <source>
        <strain evidence="2">Sampled in the wild</strain>
    </source>
</reference>
<dbReference type="PANTHER" id="PTHR16216">
    <property type="entry name" value="DYNEIN ASSEMBLY FACTOR 5, AXONEMAL"/>
    <property type="match status" value="1"/>
</dbReference>
<dbReference type="PANTHER" id="PTHR16216:SF2">
    <property type="entry name" value="DYNEIN AXONEMAL ASSEMBLY FACTOR 5"/>
    <property type="match status" value="1"/>
</dbReference>
<evidence type="ECO:0000256" key="1">
    <source>
        <dbReference type="SAM" id="MobiDB-lite"/>
    </source>
</evidence>
<dbReference type="EMBL" id="KZ308273">
    <property type="protein sequence ID" value="KAG8226262.1"/>
    <property type="molecule type" value="Genomic_DNA"/>
</dbReference>
<gene>
    <name evidence="2" type="ORF">J437_LFUL004819</name>
</gene>
<evidence type="ECO:0000313" key="3">
    <source>
        <dbReference type="Proteomes" id="UP000792457"/>
    </source>
</evidence>
<dbReference type="SUPFAM" id="SSF48371">
    <property type="entry name" value="ARM repeat"/>
    <property type="match status" value="1"/>
</dbReference>
<dbReference type="OrthoDB" id="414039at2759"/>